<sequence>MSIVDPSVLELLNHAESRYTLVVEASKRGREIVNGALPMIDAEGMKPLKTAVEEINRGLLTYDNPTEQEEQN</sequence>
<evidence type="ECO:0000313" key="2">
    <source>
        <dbReference type="Proteomes" id="UP000682782"/>
    </source>
</evidence>
<keyword evidence="1" id="KW-0804">Transcription</keyword>
<proteinExistence type="predicted"/>
<dbReference type="EMBL" id="CP068393">
    <property type="protein sequence ID" value="QUC68116.1"/>
    <property type="molecule type" value="Genomic_DNA"/>
</dbReference>
<organism evidence="1 2">
    <name type="scientific">Aristaeella hokkaidonensis</name>
    <dbReference type="NCBI Taxonomy" id="3046382"/>
    <lineage>
        <taxon>Bacteria</taxon>
        <taxon>Bacillati</taxon>
        <taxon>Bacillota</taxon>
        <taxon>Clostridia</taxon>
        <taxon>Eubacteriales</taxon>
        <taxon>Aristaeellaceae</taxon>
        <taxon>Aristaeella</taxon>
    </lineage>
</organism>
<dbReference type="EC" id="2.7.7.6" evidence="1"/>
<keyword evidence="1" id="KW-0240">DNA-directed RNA polymerase</keyword>
<reference evidence="1" key="1">
    <citation type="submission" date="2021-01" db="EMBL/GenBank/DDBJ databases">
        <title>Complete genome sequence of Clostridiales bacterium R-7.</title>
        <authorList>
            <person name="Mahoney-Kurpe S.C."/>
            <person name="Palevich N."/>
            <person name="Koike S."/>
            <person name="Moon C.D."/>
            <person name="Attwood G.T."/>
        </authorList>
    </citation>
    <scope>NUCLEOTIDE SEQUENCE</scope>
    <source>
        <strain evidence="1">R-7</strain>
    </source>
</reference>
<evidence type="ECO:0000313" key="1">
    <source>
        <dbReference type="EMBL" id="QUC68116.1"/>
    </source>
</evidence>
<protein>
    <submittedName>
        <fullName evidence="1">DNA-directed RNA polymerase subunit omega</fullName>
        <ecNumber evidence="1">2.7.7.6</ecNumber>
    </submittedName>
</protein>
<accession>A0AC61N822</accession>
<keyword evidence="2" id="KW-1185">Reference proteome</keyword>
<keyword evidence="1" id="KW-0808">Transferase</keyword>
<name>A0AC61N822_9FIRM</name>
<keyword evidence="1" id="KW-0548">Nucleotidyltransferase</keyword>
<gene>
    <name evidence="1" type="primary">rpoZ</name>
    <name evidence="1" type="ORF">JYE49_05335</name>
</gene>
<dbReference type="Proteomes" id="UP000682782">
    <property type="component" value="Chromosome"/>
</dbReference>